<name>A0A3B0SER5_9ZZZZ</name>
<evidence type="ECO:0000256" key="7">
    <source>
        <dbReference type="SAM" id="Phobius"/>
    </source>
</evidence>
<evidence type="ECO:0000256" key="4">
    <source>
        <dbReference type="ARBA" id="ARBA00022692"/>
    </source>
</evidence>
<dbReference type="PANTHER" id="PTHR43298:SF2">
    <property type="entry name" value="FMN_FAD EXPORTER YEEO-RELATED"/>
    <property type="match status" value="1"/>
</dbReference>
<evidence type="ECO:0000256" key="5">
    <source>
        <dbReference type="ARBA" id="ARBA00022989"/>
    </source>
</evidence>
<keyword evidence="3" id="KW-0813">Transport</keyword>
<evidence type="ECO:0000313" key="8">
    <source>
        <dbReference type="EMBL" id="VAV99228.1"/>
    </source>
</evidence>
<organism evidence="8">
    <name type="scientific">hydrothermal vent metagenome</name>
    <dbReference type="NCBI Taxonomy" id="652676"/>
    <lineage>
        <taxon>unclassified sequences</taxon>
        <taxon>metagenomes</taxon>
        <taxon>ecological metagenomes</taxon>
    </lineage>
</organism>
<feature type="transmembrane region" description="Helical" evidence="7">
    <location>
        <begin position="382"/>
        <end position="400"/>
    </location>
</feature>
<evidence type="ECO:0000256" key="1">
    <source>
        <dbReference type="ARBA" id="ARBA00004141"/>
    </source>
</evidence>
<evidence type="ECO:0000256" key="3">
    <source>
        <dbReference type="ARBA" id="ARBA00022448"/>
    </source>
</evidence>
<comment type="similarity">
    <text evidence="2">Belongs to the multi antimicrobial extrusion (MATE) (TC 2.A.66.1) family.</text>
</comment>
<comment type="subcellular location">
    <subcellularLocation>
        <location evidence="1">Membrane</location>
        <topology evidence="1">Multi-pass membrane protein</topology>
    </subcellularLocation>
</comment>
<keyword evidence="5 7" id="KW-1133">Transmembrane helix</keyword>
<feature type="transmembrane region" description="Helical" evidence="7">
    <location>
        <begin position="305"/>
        <end position="328"/>
    </location>
</feature>
<dbReference type="InterPro" id="IPR050222">
    <property type="entry name" value="MATE_MdtK"/>
</dbReference>
<protein>
    <submittedName>
        <fullName evidence="8">DNA-damage-inducible protein F</fullName>
    </submittedName>
</protein>
<feature type="transmembrane region" description="Helical" evidence="7">
    <location>
        <begin position="348"/>
        <end position="370"/>
    </location>
</feature>
<keyword evidence="4 7" id="KW-0812">Transmembrane</keyword>
<dbReference type="GO" id="GO:0015297">
    <property type="term" value="F:antiporter activity"/>
    <property type="evidence" value="ECO:0007669"/>
    <property type="project" value="InterPro"/>
</dbReference>
<feature type="transmembrane region" description="Helical" evidence="7">
    <location>
        <begin position="78"/>
        <end position="96"/>
    </location>
</feature>
<feature type="transmembrane region" description="Helical" evidence="7">
    <location>
        <begin position="406"/>
        <end position="424"/>
    </location>
</feature>
<dbReference type="PANTHER" id="PTHR43298">
    <property type="entry name" value="MULTIDRUG RESISTANCE PROTEIN NORM-RELATED"/>
    <property type="match status" value="1"/>
</dbReference>
<dbReference type="EMBL" id="UOEJ01000112">
    <property type="protein sequence ID" value="VAV99228.1"/>
    <property type="molecule type" value="Genomic_DNA"/>
</dbReference>
<dbReference type="Pfam" id="PF01554">
    <property type="entry name" value="MatE"/>
    <property type="match status" value="2"/>
</dbReference>
<dbReference type="AlphaFoldDB" id="A0A3B0SER5"/>
<dbReference type="CDD" id="cd13136">
    <property type="entry name" value="MATE_DinF_like"/>
    <property type="match status" value="1"/>
</dbReference>
<evidence type="ECO:0000256" key="2">
    <source>
        <dbReference type="ARBA" id="ARBA00010199"/>
    </source>
</evidence>
<feature type="transmembrane region" description="Helical" evidence="7">
    <location>
        <begin position="122"/>
        <end position="143"/>
    </location>
</feature>
<feature type="transmembrane region" description="Helical" evidence="7">
    <location>
        <begin position="180"/>
        <end position="200"/>
    </location>
</feature>
<feature type="transmembrane region" description="Helical" evidence="7">
    <location>
        <begin position="150"/>
        <end position="174"/>
    </location>
</feature>
<accession>A0A3B0SER5</accession>
<keyword evidence="6 7" id="KW-0472">Membrane</keyword>
<proteinExistence type="inferred from homology"/>
<dbReference type="GO" id="GO:0005886">
    <property type="term" value="C:plasma membrane"/>
    <property type="evidence" value="ECO:0007669"/>
    <property type="project" value="TreeGrafter"/>
</dbReference>
<gene>
    <name evidence="8" type="ORF">MNBD_ALPHA01-1369</name>
</gene>
<feature type="transmembrane region" description="Helical" evidence="7">
    <location>
        <begin position="34"/>
        <end position="52"/>
    </location>
</feature>
<evidence type="ECO:0000256" key="6">
    <source>
        <dbReference type="ARBA" id="ARBA00023136"/>
    </source>
</evidence>
<dbReference type="InterPro" id="IPR044644">
    <property type="entry name" value="DinF-like"/>
</dbReference>
<dbReference type="GO" id="GO:0042910">
    <property type="term" value="F:xenobiotic transmembrane transporter activity"/>
    <property type="evidence" value="ECO:0007669"/>
    <property type="project" value="InterPro"/>
</dbReference>
<sequence>MWQIAIPAIITNISIPLLGLADAFIMGHLPDPRYLGAIALGAMIISILYNSVNFLRMATTGFTAQADGGNDAASIPKIYLRASLMAVVIGIIFILLKQPVAAITFSLTGAAQEVEALAREYFLIRIWGAPFALLNFVAVGWLLGLHQARLALWIQLTMNICNILLNILFVYGLGMDVDGVALGTILSEGMAGLLAFLLVARHYGKISDHGIWSRKARAGLFNRTAFGRLFALNRDIFIRTVCLTGSMASFTILGANMSTEILAANAILMNLQMVTSYGLDGFAQAAEVLVGKEVGRKSRKGLHKAVLISGKWALITAILFTLTYFIFGDMFIRGLTNITAVQTVAGQYLIWVIILPLVSVWSFHFDGIFIGATAGKYMRNGMVISTIIYIGSLMIFMPIWQNHGLWLSYAIFLAARGMTLAVEYPKIARFRP</sequence>
<dbReference type="InterPro" id="IPR002528">
    <property type="entry name" value="MATE_fam"/>
</dbReference>
<reference evidence="8" key="1">
    <citation type="submission" date="2018-06" db="EMBL/GenBank/DDBJ databases">
        <authorList>
            <person name="Zhirakovskaya E."/>
        </authorList>
    </citation>
    <scope>NUCLEOTIDE SEQUENCE</scope>
</reference>
<dbReference type="NCBIfam" id="TIGR00797">
    <property type="entry name" value="matE"/>
    <property type="match status" value="1"/>
</dbReference>